<dbReference type="SMART" id="SM00320">
    <property type="entry name" value="WD40"/>
    <property type="match status" value="10"/>
</dbReference>
<evidence type="ECO:0000313" key="5">
    <source>
        <dbReference type="Proteomes" id="UP000288216"/>
    </source>
</evidence>
<dbReference type="PROSITE" id="PS50082">
    <property type="entry name" value="WD_REPEATS_2"/>
    <property type="match status" value="5"/>
</dbReference>
<feature type="repeat" description="WD" evidence="3">
    <location>
        <begin position="10"/>
        <end position="51"/>
    </location>
</feature>
<dbReference type="PRINTS" id="PR00320">
    <property type="entry name" value="GPROTEINBRPT"/>
</dbReference>
<dbReference type="OrthoDB" id="6262491at2759"/>
<keyword evidence="1 3" id="KW-0853">WD repeat</keyword>
<dbReference type="PROSITE" id="PS50294">
    <property type="entry name" value="WD_REPEATS_REGION"/>
    <property type="match status" value="2"/>
</dbReference>
<protein>
    <submittedName>
        <fullName evidence="4">Uncharacterized protein</fullName>
    </submittedName>
</protein>
<dbReference type="InterPro" id="IPR015943">
    <property type="entry name" value="WD40/YVTN_repeat-like_dom_sf"/>
</dbReference>
<feature type="repeat" description="WD" evidence="3">
    <location>
        <begin position="700"/>
        <end position="732"/>
    </location>
</feature>
<dbReference type="InterPro" id="IPR020472">
    <property type="entry name" value="WD40_PAC1"/>
</dbReference>
<dbReference type="SUPFAM" id="SSF50998">
    <property type="entry name" value="Quinoprotein alcohol dehydrogenase-like"/>
    <property type="match status" value="2"/>
</dbReference>
<dbReference type="OMA" id="QSNVGHT"/>
<dbReference type="AlphaFoldDB" id="A0A401P823"/>
<dbReference type="PANTHER" id="PTHR19848">
    <property type="entry name" value="WD40 REPEAT PROTEIN"/>
    <property type="match status" value="1"/>
</dbReference>
<reference evidence="4 5" key="1">
    <citation type="journal article" date="2018" name="Nat. Ecol. Evol.">
        <title>Shark genomes provide insights into elasmobranch evolution and the origin of vertebrates.</title>
        <authorList>
            <person name="Hara Y"/>
            <person name="Yamaguchi K"/>
            <person name="Onimaru K"/>
            <person name="Kadota M"/>
            <person name="Koyanagi M"/>
            <person name="Keeley SD"/>
            <person name="Tatsumi K"/>
            <person name="Tanaka K"/>
            <person name="Motone F"/>
            <person name="Kageyama Y"/>
            <person name="Nozu R"/>
            <person name="Adachi N"/>
            <person name="Nishimura O"/>
            <person name="Nakagawa R"/>
            <person name="Tanegashima C"/>
            <person name="Kiyatake I"/>
            <person name="Matsumoto R"/>
            <person name="Murakumo K"/>
            <person name="Nishida K"/>
            <person name="Terakita A"/>
            <person name="Kuratani S"/>
            <person name="Sato K"/>
            <person name="Hyodo S Kuraku.S."/>
        </authorList>
    </citation>
    <scope>NUCLEOTIDE SEQUENCE [LARGE SCALE GENOMIC DNA]</scope>
</reference>
<evidence type="ECO:0000256" key="1">
    <source>
        <dbReference type="ARBA" id="ARBA00022574"/>
    </source>
</evidence>
<keyword evidence="2" id="KW-0677">Repeat</keyword>
<organism evidence="4 5">
    <name type="scientific">Scyliorhinus torazame</name>
    <name type="common">Cloudy catshark</name>
    <name type="synonym">Catulus torazame</name>
    <dbReference type="NCBI Taxonomy" id="75743"/>
    <lineage>
        <taxon>Eukaryota</taxon>
        <taxon>Metazoa</taxon>
        <taxon>Chordata</taxon>
        <taxon>Craniata</taxon>
        <taxon>Vertebrata</taxon>
        <taxon>Chondrichthyes</taxon>
        <taxon>Elasmobranchii</taxon>
        <taxon>Galeomorphii</taxon>
        <taxon>Galeoidea</taxon>
        <taxon>Carcharhiniformes</taxon>
        <taxon>Scyliorhinidae</taxon>
        <taxon>Scyliorhinus</taxon>
    </lineage>
</organism>
<evidence type="ECO:0000313" key="4">
    <source>
        <dbReference type="EMBL" id="GCB69220.1"/>
    </source>
</evidence>
<evidence type="ECO:0000256" key="2">
    <source>
        <dbReference type="ARBA" id="ARBA00022737"/>
    </source>
</evidence>
<dbReference type="EMBL" id="BFAA01007316">
    <property type="protein sequence ID" value="GCB69220.1"/>
    <property type="molecule type" value="Genomic_DNA"/>
</dbReference>
<dbReference type="SUPFAM" id="SSF50978">
    <property type="entry name" value="WD40 repeat-like"/>
    <property type="match status" value="1"/>
</dbReference>
<feature type="repeat" description="WD" evidence="3">
    <location>
        <begin position="189"/>
        <end position="223"/>
    </location>
</feature>
<comment type="caution">
    <text evidence="4">The sequence shown here is derived from an EMBL/GenBank/DDBJ whole genome shotgun (WGS) entry which is preliminary data.</text>
</comment>
<dbReference type="InterPro" id="IPR001680">
    <property type="entry name" value="WD40_rpt"/>
</dbReference>
<dbReference type="Proteomes" id="UP000288216">
    <property type="component" value="Unassembled WGS sequence"/>
</dbReference>
<accession>A0A401P823</accession>
<proteinExistence type="predicted"/>
<dbReference type="STRING" id="75743.A0A401P823"/>
<dbReference type="InterPro" id="IPR011047">
    <property type="entry name" value="Quinoprotein_ADH-like_sf"/>
</dbReference>
<gene>
    <name evidence="4" type="ORF">scyTo_0013938</name>
</gene>
<dbReference type="Gene3D" id="2.130.10.10">
    <property type="entry name" value="YVTN repeat-like/Quinoprotein amine dehydrogenase"/>
    <property type="match status" value="4"/>
</dbReference>
<feature type="repeat" description="WD" evidence="3">
    <location>
        <begin position="618"/>
        <end position="650"/>
    </location>
</feature>
<name>A0A401P823_SCYTO</name>
<sequence length="750" mass="85154">MSMQKHLTVTDCHNRSVSALGYHLARREFLTGFNDGVIKWWDLETGQLSFSVFEHTGMITQFLYWAEPKLLFSASNDGTIVVWTVGATVFDRIMLNTSIFCMAINHRRHQLICGVKKQLRVFTLDDKKESGHVLDVGKSFTDRRHKDIVSAVVCLDTRIYSAGYDKKLIIYNTSSYPNSKTLQVVNCNHNAHDAGITNLMIVREYESTRLMTGSFDKSVKVWSQDGQLIMKLPYFTRFISSLCFVPCVNSVWICCGVLAPSIFDPSSGEMVSESVETFQTHRTGQPLHQLLCIPETNHVIGFSRQHRDVTVWKYNKMGCITVLRSRQPAECLAYTQKEPILLFGGHNDGTIIKWERQQSSYFLYSHEVFNMFESQTKGMDRYSTVKVSWNANRCKSRSAYHLADIARSREKESSGVITSNKTTESPSFTRSMFVEELDLLVLAADDGNIYLWGFDDSLSSILKMMPSKRTQEQDRTRRFGVLLKQTVNRQYTEEENGSVNDRVSGFVCKKVLSHHVQPVGGVAVVGRDQGYSTDYLISGGWDRKLCVWDLQAGVLHDTFFNTASGERSDVQELACDGAILDLAYSPKRNEFAYSSSDGMIYIRHFSPVASEMKLMSVLQGHEADITAILWHSLLNKWLSGSEDGSIRIWSEDGTQCEQNLITHGAVHCLCIDRANGCILAGIQEIMRVYDPESFVQVQRNIGHTDSIRSIIHIPERMQYVTASWDRTLRVWNAYIKPPPRSSETRENATN</sequence>
<feature type="repeat" description="WD" evidence="3">
    <location>
        <begin position="52"/>
        <end position="85"/>
    </location>
</feature>
<dbReference type="PANTHER" id="PTHR19848:SF8">
    <property type="entry name" value="F-BOX AND WD REPEAT DOMAIN CONTAINING 7"/>
    <property type="match status" value="1"/>
</dbReference>
<keyword evidence="5" id="KW-1185">Reference proteome</keyword>
<dbReference type="InterPro" id="IPR036322">
    <property type="entry name" value="WD40_repeat_dom_sf"/>
</dbReference>
<evidence type="ECO:0000256" key="3">
    <source>
        <dbReference type="PROSITE-ProRule" id="PRU00221"/>
    </source>
</evidence>
<dbReference type="Pfam" id="PF00400">
    <property type="entry name" value="WD40"/>
    <property type="match status" value="5"/>
</dbReference>